<dbReference type="Proteomes" id="UP000051660">
    <property type="component" value="Unassembled WGS sequence"/>
</dbReference>
<proteinExistence type="predicted"/>
<comment type="caution">
    <text evidence="2">The sequence shown here is derived from an EMBL/GenBank/DDBJ whole genome shotgun (WGS) entry which is preliminary data.</text>
</comment>
<keyword evidence="1" id="KW-0732">Signal</keyword>
<sequence length="118" mass="12800">MNAMTYRTTFIASLSAVALVLAAGEVSADPAAARGAGAAPTRPAFPAFPNAGHHHHHRGVSGFWPGGIVYGLPSDIDRPVIVEAPPPIKQSDDLRYTCVYDIPWDYVHRCPQYNTPRY</sequence>
<dbReference type="AlphaFoldDB" id="A0A0R3N6S4"/>
<feature type="chain" id="PRO_5006445025" evidence="1">
    <location>
        <begin position="29"/>
        <end position="118"/>
    </location>
</feature>
<dbReference type="EMBL" id="LLYB01000055">
    <property type="protein sequence ID" value="KRR25523.1"/>
    <property type="molecule type" value="Genomic_DNA"/>
</dbReference>
<gene>
    <name evidence="2" type="ORF">CQ14_17775</name>
</gene>
<evidence type="ECO:0000256" key="1">
    <source>
        <dbReference type="SAM" id="SignalP"/>
    </source>
</evidence>
<reference evidence="2 3" key="1">
    <citation type="submission" date="2014-03" db="EMBL/GenBank/DDBJ databases">
        <title>Bradyrhizobium valentinum sp. nov., isolated from effective nodules of Lupinus mariae-josephae, a lupine endemic of basic-lime soils in Eastern Spain.</title>
        <authorList>
            <person name="Duran D."/>
            <person name="Rey L."/>
            <person name="Navarro A."/>
            <person name="Busquets A."/>
            <person name="Imperial J."/>
            <person name="Ruiz-Argueso T."/>
        </authorList>
    </citation>
    <scope>NUCLEOTIDE SEQUENCE [LARGE SCALE GENOMIC DNA]</scope>
    <source>
        <strain evidence="2 3">CCBAU 23086</strain>
    </source>
</reference>
<name>A0A0R3N6S4_9BRAD</name>
<evidence type="ECO:0000313" key="3">
    <source>
        <dbReference type="Proteomes" id="UP000051660"/>
    </source>
</evidence>
<feature type="signal peptide" evidence="1">
    <location>
        <begin position="1"/>
        <end position="28"/>
    </location>
</feature>
<accession>A0A0R3N6S4</accession>
<evidence type="ECO:0000313" key="2">
    <source>
        <dbReference type="EMBL" id="KRR25523.1"/>
    </source>
</evidence>
<organism evidence="2 3">
    <name type="scientific">Bradyrhizobium lablabi</name>
    <dbReference type="NCBI Taxonomy" id="722472"/>
    <lineage>
        <taxon>Bacteria</taxon>
        <taxon>Pseudomonadati</taxon>
        <taxon>Pseudomonadota</taxon>
        <taxon>Alphaproteobacteria</taxon>
        <taxon>Hyphomicrobiales</taxon>
        <taxon>Nitrobacteraceae</taxon>
        <taxon>Bradyrhizobium</taxon>
    </lineage>
</organism>
<protein>
    <submittedName>
        <fullName evidence="2">Uncharacterized protein</fullName>
    </submittedName>
</protein>